<dbReference type="PROSITE" id="PS51193">
    <property type="entry name" value="HELICASE_ATP_BIND_2"/>
    <property type="match status" value="1"/>
</dbReference>
<dbReference type="InterPro" id="IPR010614">
    <property type="entry name" value="RAD3-like_helicase_DEAD"/>
</dbReference>
<dbReference type="InterPro" id="IPR027417">
    <property type="entry name" value="P-loop_NTPase"/>
</dbReference>
<dbReference type="RefSeq" id="WP_146504464.1">
    <property type="nucleotide sequence ID" value="NZ_SJPG01000001.1"/>
</dbReference>
<dbReference type="Pfam" id="PF00270">
    <property type="entry name" value="DEAD"/>
    <property type="match status" value="1"/>
</dbReference>
<evidence type="ECO:0000256" key="3">
    <source>
        <dbReference type="ARBA" id="ARBA00022723"/>
    </source>
</evidence>
<evidence type="ECO:0000256" key="6">
    <source>
        <dbReference type="ARBA" id="ARBA00022801"/>
    </source>
</evidence>
<dbReference type="InterPro" id="IPR014001">
    <property type="entry name" value="Helicase_ATP-bd"/>
</dbReference>
<evidence type="ECO:0000256" key="13">
    <source>
        <dbReference type="ARBA" id="ARBA00023235"/>
    </source>
</evidence>
<keyword evidence="12" id="KW-0234">DNA repair</keyword>
<evidence type="ECO:0000256" key="4">
    <source>
        <dbReference type="ARBA" id="ARBA00022741"/>
    </source>
</evidence>
<dbReference type="SMART" id="SM00488">
    <property type="entry name" value="DEXDc2"/>
    <property type="match status" value="1"/>
</dbReference>
<keyword evidence="9" id="KW-0408">Iron</keyword>
<keyword evidence="8" id="KW-0067">ATP-binding</keyword>
<comment type="similarity">
    <text evidence="14">Belongs to the helicase family. DinG subfamily.</text>
</comment>
<evidence type="ECO:0000256" key="16">
    <source>
        <dbReference type="ARBA" id="ARBA00048954"/>
    </source>
</evidence>
<evidence type="ECO:0000259" key="17">
    <source>
        <dbReference type="PROSITE" id="PS51193"/>
    </source>
</evidence>
<evidence type="ECO:0000256" key="12">
    <source>
        <dbReference type="ARBA" id="ARBA00023204"/>
    </source>
</evidence>
<dbReference type="PANTHER" id="PTHR11472:SF34">
    <property type="entry name" value="REGULATOR OF TELOMERE ELONGATION HELICASE 1"/>
    <property type="match status" value="1"/>
</dbReference>
<dbReference type="InterPro" id="IPR006554">
    <property type="entry name" value="Helicase-like_DEXD_c2"/>
</dbReference>
<keyword evidence="13" id="KW-0413">Isomerase</keyword>
<evidence type="ECO:0000256" key="7">
    <source>
        <dbReference type="ARBA" id="ARBA00022806"/>
    </source>
</evidence>
<keyword evidence="2" id="KW-0004">4Fe-4S</keyword>
<dbReference type="InterPro" id="IPR006555">
    <property type="entry name" value="ATP-dep_Helicase_C"/>
</dbReference>
<comment type="cofactor">
    <cofactor evidence="1">
        <name>[4Fe-4S] cluster</name>
        <dbReference type="ChEBI" id="CHEBI:49883"/>
    </cofactor>
</comment>
<proteinExistence type="inferred from homology"/>
<dbReference type="InterPro" id="IPR011545">
    <property type="entry name" value="DEAD/DEAH_box_helicase_dom"/>
</dbReference>
<dbReference type="EC" id="5.6.2.3" evidence="15"/>
<keyword evidence="5" id="KW-0227">DNA damage</keyword>
<evidence type="ECO:0000256" key="11">
    <source>
        <dbReference type="ARBA" id="ARBA00023125"/>
    </source>
</evidence>
<dbReference type="GO" id="GO:0046872">
    <property type="term" value="F:metal ion binding"/>
    <property type="evidence" value="ECO:0007669"/>
    <property type="project" value="UniProtKB-KW"/>
</dbReference>
<dbReference type="GO" id="GO:0043139">
    <property type="term" value="F:5'-3' DNA helicase activity"/>
    <property type="evidence" value="ECO:0007669"/>
    <property type="project" value="UniProtKB-EC"/>
</dbReference>
<keyword evidence="3" id="KW-0479">Metal-binding</keyword>
<dbReference type="GO" id="GO:0003677">
    <property type="term" value="F:DNA binding"/>
    <property type="evidence" value="ECO:0007669"/>
    <property type="project" value="UniProtKB-KW"/>
</dbReference>
<keyword evidence="10" id="KW-0411">Iron-sulfur</keyword>
<keyword evidence="11" id="KW-0238">DNA-binding</keyword>
<keyword evidence="7 18" id="KW-0347">Helicase</keyword>
<dbReference type="GO" id="GO:0005524">
    <property type="term" value="F:ATP binding"/>
    <property type="evidence" value="ECO:0007669"/>
    <property type="project" value="UniProtKB-KW"/>
</dbReference>
<dbReference type="InterPro" id="IPR045028">
    <property type="entry name" value="DinG/Rad3-like"/>
</dbReference>
<dbReference type="InterPro" id="IPR014013">
    <property type="entry name" value="Helic_SF1/SF2_ATP-bd_DinG/Rad3"/>
</dbReference>
<comment type="caution">
    <text evidence="18">The sequence shown here is derived from an EMBL/GenBank/DDBJ whole genome shotgun (WGS) entry which is preliminary data.</text>
</comment>
<dbReference type="Gene3D" id="3.40.50.300">
    <property type="entry name" value="P-loop containing nucleotide triphosphate hydrolases"/>
    <property type="match status" value="2"/>
</dbReference>
<protein>
    <recommendedName>
        <fullName evidence="15">DNA 5'-3' helicase</fullName>
        <ecNumber evidence="15">5.6.2.3</ecNumber>
    </recommendedName>
</protein>
<evidence type="ECO:0000256" key="8">
    <source>
        <dbReference type="ARBA" id="ARBA00022840"/>
    </source>
</evidence>
<dbReference type="Pfam" id="PF13307">
    <property type="entry name" value="Helicase_C_2"/>
    <property type="match status" value="1"/>
</dbReference>
<evidence type="ECO:0000256" key="1">
    <source>
        <dbReference type="ARBA" id="ARBA00001966"/>
    </source>
</evidence>
<dbReference type="GO" id="GO:0016887">
    <property type="term" value="F:ATP hydrolysis activity"/>
    <property type="evidence" value="ECO:0007669"/>
    <property type="project" value="RHEA"/>
</dbReference>
<reference evidence="18 19" key="1">
    <citation type="submission" date="2019-02" db="EMBL/GenBank/DDBJ databases">
        <title>Deep-cultivation of Planctomycetes and their phenomic and genomic characterization uncovers novel biology.</title>
        <authorList>
            <person name="Wiegand S."/>
            <person name="Jogler M."/>
            <person name="Boedeker C."/>
            <person name="Pinto D."/>
            <person name="Vollmers J."/>
            <person name="Rivas-Marin E."/>
            <person name="Kohn T."/>
            <person name="Peeters S.H."/>
            <person name="Heuer A."/>
            <person name="Rast P."/>
            <person name="Oberbeckmann S."/>
            <person name="Bunk B."/>
            <person name="Jeske O."/>
            <person name="Meyerdierks A."/>
            <person name="Storesund J.E."/>
            <person name="Kallscheuer N."/>
            <person name="Luecker S."/>
            <person name="Lage O.M."/>
            <person name="Pohl T."/>
            <person name="Merkel B.J."/>
            <person name="Hornburger P."/>
            <person name="Mueller R.-W."/>
            <person name="Bruemmer F."/>
            <person name="Labrenz M."/>
            <person name="Spormann A.M."/>
            <person name="Op Den Camp H."/>
            <person name="Overmann J."/>
            <person name="Amann R."/>
            <person name="Jetten M.S.M."/>
            <person name="Mascher T."/>
            <person name="Medema M.H."/>
            <person name="Devos D.P."/>
            <person name="Kaster A.-K."/>
            <person name="Ovreas L."/>
            <person name="Rohde M."/>
            <person name="Galperin M.Y."/>
            <person name="Jogler C."/>
        </authorList>
    </citation>
    <scope>NUCLEOTIDE SEQUENCE [LARGE SCALE GENOMIC DNA]</scope>
    <source>
        <strain evidence="18 19">Pan54</strain>
    </source>
</reference>
<gene>
    <name evidence="18" type="primary">dinG</name>
    <name evidence="18" type="ORF">Pan54_33750</name>
</gene>
<evidence type="ECO:0000256" key="9">
    <source>
        <dbReference type="ARBA" id="ARBA00023004"/>
    </source>
</evidence>
<accession>A0A5C5XLN2</accession>
<evidence type="ECO:0000313" key="19">
    <source>
        <dbReference type="Proteomes" id="UP000316095"/>
    </source>
</evidence>
<dbReference type="GO" id="GO:0006281">
    <property type="term" value="P:DNA repair"/>
    <property type="evidence" value="ECO:0007669"/>
    <property type="project" value="UniProtKB-KW"/>
</dbReference>
<evidence type="ECO:0000256" key="15">
    <source>
        <dbReference type="ARBA" id="ARBA00044969"/>
    </source>
</evidence>
<organism evidence="18 19">
    <name type="scientific">Rubinisphaera italica</name>
    <dbReference type="NCBI Taxonomy" id="2527969"/>
    <lineage>
        <taxon>Bacteria</taxon>
        <taxon>Pseudomonadati</taxon>
        <taxon>Planctomycetota</taxon>
        <taxon>Planctomycetia</taxon>
        <taxon>Planctomycetales</taxon>
        <taxon>Planctomycetaceae</taxon>
        <taxon>Rubinisphaera</taxon>
    </lineage>
</organism>
<evidence type="ECO:0000256" key="10">
    <source>
        <dbReference type="ARBA" id="ARBA00023014"/>
    </source>
</evidence>
<sequence>MTENQKITAEQILGPKGRIAARLKNYEFREQQLEMAQAVEKAIATKSHLVAEAGTGTGKSFAYLVPAILSVLNNKSQEKGKEKKRVIVSTHTISLQEQLIQKDIPFLNAVLPLEFSAVLVKGRSNYVSLRRLQGAVQKTVSLFPKEEELQQLRTLSEWSKKTNDGSLGDLGFRPLPSVWEEARSEHGNCLGRKCPTYDDCLYYKARRRIWNADLLVVNHALFFSDLALRRDGASILPDYEAVIFDEAHTLEAVASDHLGDAVSNSQLHYLLTKLYNDRAQKGLLVHHNMVKAQQQVGRLYMIADEFFASVEHWLSQHAGKNGRVRGEVPISNGLSAELNQLGSAICEFAEDLENEAERIELNAAADRVFSISNSIRNWMEQLSGDAVYWGEVIRGRQMRIKLISAPVEIGDVLRDELFNKIPSAILTSATMAIGGQSFRFVKDRIGLTSGDELQVGSPFDYRKQMKLILCKNMPDPSQESKAYEAAVVERLKKYLLQTKGRAFVLFTSYWMLNECARQLSGWCRENGLTLYCQGNDMPRSLLLERFRKDSAGVLFGSDSFWQGVDVPGDALQNVIITRLPFSVPDHPLLEARVERIKRRGGNPFNEYQVPEAAIKLKQGFGRLIRSKTDTGQVVILDPRIQTKSYGKVFLKSLPECNVIIE</sequence>
<dbReference type="SUPFAM" id="SSF52540">
    <property type="entry name" value="P-loop containing nucleoside triphosphate hydrolases"/>
    <property type="match status" value="1"/>
</dbReference>
<evidence type="ECO:0000256" key="2">
    <source>
        <dbReference type="ARBA" id="ARBA00022485"/>
    </source>
</evidence>
<dbReference type="FunFam" id="3.40.50.300:FF:000437">
    <property type="entry name" value="ATP-dependent DNA helicase DinG"/>
    <property type="match status" value="1"/>
</dbReference>
<evidence type="ECO:0000256" key="14">
    <source>
        <dbReference type="ARBA" id="ARBA00038058"/>
    </source>
</evidence>
<comment type="catalytic activity">
    <reaction evidence="16">
        <text>ATP + H2O = ADP + phosphate + H(+)</text>
        <dbReference type="Rhea" id="RHEA:13065"/>
        <dbReference type="ChEBI" id="CHEBI:15377"/>
        <dbReference type="ChEBI" id="CHEBI:15378"/>
        <dbReference type="ChEBI" id="CHEBI:30616"/>
        <dbReference type="ChEBI" id="CHEBI:43474"/>
        <dbReference type="ChEBI" id="CHEBI:456216"/>
        <dbReference type="EC" id="5.6.2.3"/>
    </reaction>
</comment>
<dbReference type="PANTHER" id="PTHR11472">
    <property type="entry name" value="DNA REPAIR DEAD HELICASE RAD3/XP-D SUBFAMILY MEMBER"/>
    <property type="match status" value="1"/>
</dbReference>
<dbReference type="Pfam" id="PF06733">
    <property type="entry name" value="DEAD_2"/>
    <property type="match status" value="1"/>
</dbReference>
<name>A0A5C5XLN2_9PLAN</name>
<keyword evidence="4" id="KW-0547">Nucleotide-binding</keyword>
<keyword evidence="6 18" id="KW-0378">Hydrolase</keyword>
<dbReference type="SMART" id="SM00491">
    <property type="entry name" value="HELICc2"/>
    <property type="match status" value="1"/>
</dbReference>
<dbReference type="Proteomes" id="UP000316095">
    <property type="component" value="Unassembled WGS sequence"/>
</dbReference>
<dbReference type="EMBL" id="SJPG01000001">
    <property type="protein sequence ID" value="TWT62632.1"/>
    <property type="molecule type" value="Genomic_DNA"/>
</dbReference>
<dbReference type="GO" id="GO:0051539">
    <property type="term" value="F:4 iron, 4 sulfur cluster binding"/>
    <property type="evidence" value="ECO:0007669"/>
    <property type="project" value="UniProtKB-KW"/>
</dbReference>
<evidence type="ECO:0000256" key="5">
    <source>
        <dbReference type="ARBA" id="ARBA00022763"/>
    </source>
</evidence>
<dbReference type="OrthoDB" id="9803913at2"/>
<dbReference type="AlphaFoldDB" id="A0A5C5XLN2"/>
<keyword evidence="19" id="KW-1185">Reference proteome</keyword>
<evidence type="ECO:0000313" key="18">
    <source>
        <dbReference type="EMBL" id="TWT62632.1"/>
    </source>
</evidence>
<feature type="domain" description="Helicase ATP-binding" evidence="17">
    <location>
        <begin position="18"/>
        <end position="296"/>
    </location>
</feature>
<dbReference type="SMART" id="SM00487">
    <property type="entry name" value="DEXDc"/>
    <property type="match status" value="1"/>
</dbReference>